<name>A0A328AAY0_9CAUL</name>
<dbReference type="RefSeq" id="WP_111515901.1">
    <property type="nucleotide sequence ID" value="NZ_QFYR01000004.1"/>
</dbReference>
<dbReference type="OrthoDB" id="9769707at2"/>
<evidence type="ECO:0000256" key="1">
    <source>
        <dbReference type="ARBA" id="ARBA00004370"/>
    </source>
</evidence>
<protein>
    <recommendedName>
        <fullName evidence="6">Bacterial surface antigen (D15) domain-containing protein</fullName>
    </recommendedName>
</protein>
<keyword evidence="8" id="KW-1185">Reference proteome</keyword>
<keyword evidence="2" id="KW-0812">Transmembrane</keyword>
<dbReference type="InterPro" id="IPR039910">
    <property type="entry name" value="D15-like"/>
</dbReference>
<gene>
    <name evidence="7" type="ORF">DJ018_15605</name>
</gene>
<evidence type="ECO:0000259" key="6">
    <source>
        <dbReference type="Pfam" id="PF01103"/>
    </source>
</evidence>
<dbReference type="AlphaFoldDB" id="A0A328AAY0"/>
<dbReference type="EMBL" id="QFYR01000004">
    <property type="protein sequence ID" value="RAK51366.1"/>
    <property type="molecule type" value="Genomic_DNA"/>
</dbReference>
<accession>A0A328AAY0</accession>
<evidence type="ECO:0000313" key="8">
    <source>
        <dbReference type="Proteomes" id="UP000249725"/>
    </source>
</evidence>
<feature type="chain" id="PRO_5016346593" description="Bacterial surface antigen (D15) domain-containing protein" evidence="5">
    <location>
        <begin position="28"/>
        <end position="673"/>
    </location>
</feature>
<comment type="caution">
    <text evidence="7">The sequence shown here is derived from an EMBL/GenBank/DDBJ whole genome shotgun (WGS) entry which is preliminary data.</text>
</comment>
<dbReference type="PANTHER" id="PTHR12815:SF42">
    <property type="entry name" value="BACTERIAL SURFACE ANTIGEN (D15) DOMAIN-CONTAINING PROTEIN"/>
    <property type="match status" value="1"/>
</dbReference>
<feature type="domain" description="Bacterial surface antigen (D15)" evidence="6">
    <location>
        <begin position="385"/>
        <end position="673"/>
    </location>
</feature>
<evidence type="ECO:0000256" key="3">
    <source>
        <dbReference type="ARBA" id="ARBA00023136"/>
    </source>
</evidence>
<dbReference type="Pfam" id="PF01103">
    <property type="entry name" value="Omp85"/>
    <property type="match status" value="1"/>
</dbReference>
<feature type="compositionally biased region" description="Low complexity" evidence="4">
    <location>
        <begin position="40"/>
        <end position="50"/>
    </location>
</feature>
<evidence type="ECO:0000256" key="4">
    <source>
        <dbReference type="SAM" id="MobiDB-lite"/>
    </source>
</evidence>
<keyword evidence="5" id="KW-0732">Signal</keyword>
<dbReference type="Proteomes" id="UP000249725">
    <property type="component" value="Unassembled WGS sequence"/>
</dbReference>
<comment type="subcellular location">
    <subcellularLocation>
        <location evidence="1">Membrane</location>
    </subcellularLocation>
</comment>
<reference evidence="8" key="1">
    <citation type="submission" date="2018-05" db="EMBL/GenBank/DDBJ databases">
        <authorList>
            <person name="Li X."/>
        </authorList>
    </citation>
    <scope>NUCLEOTIDE SEQUENCE [LARGE SCALE GENOMIC DNA]</scope>
    <source>
        <strain evidence="8">YIM 73061</strain>
    </source>
</reference>
<dbReference type="Gene3D" id="2.40.160.50">
    <property type="entry name" value="membrane protein fhac: a member of the omp85/tpsb transporter family"/>
    <property type="match status" value="1"/>
</dbReference>
<evidence type="ECO:0000256" key="2">
    <source>
        <dbReference type="ARBA" id="ARBA00022452"/>
    </source>
</evidence>
<keyword evidence="2" id="KW-1134">Transmembrane beta strand</keyword>
<evidence type="ECO:0000313" key="7">
    <source>
        <dbReference type="EMBL" id="RAK51366.1"/>
    </source>
</evidence>
<dbReference type="InterPro" id="IPR000184">
    <property type="entry name" value="Bac_surfAg_D15"/>
</dbReference>
<dbReference type="PANTHER" id="PTHR12815">
    <property type="entry name" value="SORTING AND ASSEMBLY MACHINERY SAMM50 PROTEIN FAMILY MEMBER"/>
    <property type="match status" value="1"/>
</dbReference>
<feature type="signal peptide" evidence="5">
    <location>
        <begin position="1"/>
        <end position="27"/>
    </location>
</feature>
<keyword evidence="3" id="KW-0472">Membrane</keyword>
<feature type="region of interest" description="Disordered" evidence="4">
    <location>
        <begin position="26"/>
        <end position="72"/>
    </location>
</feature>
<sequence>MTLTAAMPKLVSLAVLMLLCGATGAAAQQPPTDDLDDPAFDAALPPLEETAPPPSAPQVEPAEPALDPELDAPLPPLGTFETTPPATLADVVDAQAPAQVRYTVSATGLESVGLQDEFRDLSALIDGERRPAPAAQVRLRAEADLELMERLLRSQGYYDGRATLVFDPASGATDRLAVSLTATPGPRYLLGQIAVTGAEPEPTALALEALDLESGAPIVAAVIQTAEARVTLRLPQEGYPFAELGSRDIVLDESDHRGDYNLPLTAGPKATFRNIAVRGRPVFDARHVGVLARFNPGELYDSRKVDDLRQALVATGLLSTAAIEPVRTGVVGPGGTEAVDVAVRQSPAPPRSLAATAGYGTGEGFRLSGSWRHRNLFPPEGALALDAVAGTEEQRLGVTFRRSNAGLRDRTFQAIAEISRERREAYEAQSFNLGARVSRDSTPIWQKRWTWGYGAELIATNEERYDFTLGDRTRDTFFIAATPAHLGFDASDDLLNPTRGVRVTGRVSPELSIQDGNAPYVRSLVETTGYFPVGSSTVLAGRLRLGSIAGVERDRIAPSRRLYSGGGGSVRGFGYQDLGPRDPQNDPLGGRSQVEMALEARYRFGNFGIVPFVDAGQVYEDSVPNFSDLRVGVGVGARYYTNFGPIRFDVATPLDRRRGEPKVAIYVSIGQAF</sequence>
<evidence type="ECO:0000256" key="5">
    <source>
        <dbReference type="SAM" id="SignalP"/>
    </source>
</evidence>
<dbReference type="GO" id="GO:0019867">
    <property type="term" value="C:outer membrane"/>
    <property type="evidence" value="ECO:0007669"/>
    <property type="project" value="InterPro"/>
</dbReference>
<organism evidence="7 8">
    <name type="scientific">Phenylobacterium deserti</name>
    <dbReference type="NCBI Taxonomy" id="1914756"/>
    <lineage>
        <taxon>Bacteria</taxon>
        <taxon>Pseudomonadati</taxon>
        <taxon>Pseudomonadota</taxon>
        <taxon>Alphaproteobacteria</taxon>
        <taxon>Caulobacterales</taxon>
        <taxon>Caulobacteraceae</taxon>
        <taxon>Phenylobacterium</taxon>
    </lineage>
</organism>
<dbReference type="Gene3D" id="3.10.20.310">
    <property type="entry name" value="membrane protein fhac"/>
    <property type="match status" value="1"/>
</dbReference>
<proteinExistence type="predicted"/>